<feature type="transmembrane region" description="Helical" evidence="1">
    <location>
        <begin position="6"/>
        <end position="27"/>
    </location>
</feature>
<name>A0A1V0UQQ9_9BACL</name>
<protein>
    <recommendedName>
        <fullName evidence="4">DUF4320 domain-containing protein</fullName>
    </recommendedName>
</protein>
<dbReference type="EMBL" id="CP020557">
    <property type="protein sequence ID" value="ARF67302.1"/>
    <property type="molecule type" value="Genomic_DNA"/>
</dbReference>
<dbReference type="Proteomes" id="UP000192727">
    <property type="component" value="Chromosome"/>
</dbReference>
<dbReference type="AlphaFoldDB" id="A0A1V0UQQ9"/>
<proteinExistence type="predicted"/>
<organism evidence="2 3">
    <name type="scientific">Paenibacillus larvae subsp. pulvifaciens</name>
    <dbReference type="NCBI Taxonomy" id="1477"/>
    <lineage>
        <taxon>Bacteria</taxon>
        <taxon>Bacillati</taxon>
        <taxon>Bacillota</taxon>
        <taxon>Bacilli</taxon>
        <taxon>Bacillales</taxon>
        <taxon>Paenibacillaceae</taxon>
        <taxon>Paenibacillus</taxon>
    </lineage>
</organism>
<accession>A0A1V0UQQ9</accession>
<keyword evidence="1" id="KW-1133">Transmembrane helix</keyword>
<evidence type="ECO:0000313" key="3">
    <source>
        <dbReference type="Proteomes" id="UP000192727"/>
    </source>
</evidence>
<evidence type="ECO:0008006" key="4">
    <source>
        <dbReference type="Google" id="ProtNLM"/>
    </source>
</evidence>
<sequence length="118" mass="13366">MSEIKGAILAILIFSAFFFPVLIFLLSHSIHVNGFLKVTTEVGQMVEREGGITERVQQVTERLRKSGYTISFSDTSGKPVTGKQPIGKAIRIRYQLDFRDGFQDERLQTSDIVTVMRR</sequence>
<evidence type="ECO:0000256" key="1">
    <source>
        <dbReference type="SAM" id="Phobius"/>
    </source>
</evidence>
<dbReference type="RefSeq" id="WP_083038953.1">
    <property type="nucleotide sequence ID" value="NZ_CP020557.1"/>
</dbReference>
<keyword evidence="1" id="KW-0812">Transmembrane</keyword>
<evidence type="ECO:0000313" key="2">
    <source>
        <dbReference type="EMBL" id="ARF67302.1"/>
    </source>
</evidence>
<gene>
    <name evidence="2" type="ORF">B7C51_04865</name>
</gene>
<reference evidence="2 3" key="1">
    <citation type="submission" date="2017-03" db="EMBL/GenBank/DDBJ databases">
        <title>Paenibacillus larvae genome sequencing.</title>
        <authorList>
            <person name="Dingman D.W."/>
        </authorList>
    </citation>
    <scope>NUCLEOTIDE SEQUENCE [LARGE SCALE GENOMIC DNA]</scope>
    <source>
        <strain evidence="2 3">SAG 10367</strain>
    </source>
</reference>
<keyword evidence="1" id="KW-0472">Membrane</keyword>